<dbReference type="EMBL" id="CP103141">
    <property type="protein sequence ID" value="UVQ73437.1"/>
    <property type="molecule type" value="Genomic_DNA"/>
</dbReference>
<dbReference type="EMBL" id="CP103141">
    <property type="protein sequence ID" value="UVQ75784.1"/>
    <property type="molecule type" value="Genomic_DNA"/>
</dbReference>
<reference evidence="4" key="2">
    <citation type="submission" date="2022-08" db="EMBL/GenBank/DDBJ databases">
        <title>Genome Sequencing of Bacteroides fragilis Group Isolates with Nanopore Technology.</title>
        <authorList>
            <person name="Tisza M.J."/>
            <person name="Smith D."/>
            <person name="Dekker J.P."/>
        </authorList>
    </citation>
    <scope>NUCLEOTIDE SEQUENCE</scope>
    <source>
        <strain evidence="4">BFG-351</strain>
        <strain evidence="7">BFG-527</strain>
    </source>
</reference>
<dbReference type="InterPro" id="IPR008490">
    <property type="entry name" value="Transposase_InsH_N"/>
</dbReference>
<dbReference type="PANTHER" id="PTHR33408">
    <property type="entry name" value="TRANSPOSASE"/>
    <property type="match status" value="1"/>
</dbReference>
<evidence type="ECO:0000313" key="13">
    <source>
        <dbReference type="EMBL" id="UVQ76355.1"/>
    </source>
</evidence>
<dbReference type="Pfam" id="PF05598">
    <property type="entry name" value="DUF772"/>
    <property type="match status" value="1"/>
</dbReference>
<accession>A0A174LCY6</accession>
<name>A0A174LCY6_9BACE</name>
<dbReference type="AlphaFoldDB" id="A0A174LCY6"/>
<organism evidence="3 15">
    <name type="scientific">Bacteroides faecis</name>
    <dbReference type="NCBI Taxonomy" id="674529"/>
    <lineage>
        <taxon>Bacteria</taxon>
        <taxon>Pseudomonadati</taxon>
        <taxon>Bacteroidota</taxon>
        <taxon>Bacteroidia</taxon>
        <taxon>Bacteroidales</taxon>
        <taxon>Bacteroidaceae</taxon>
        <taxon>Bacteroides</taxon>
    </lineage>
</organism>
<sequence length="553" mass="65115">MAKLHFRPYIPNQTVLFPQRIDENIAANDPVRIVNAVVDNLNLDNFKKLYKETGRSAYHPKMMLKVIIYAYMNNIYSCRKIEKLLLRDIHYIWLAGNEHPDFITINRFRNRVKEEINNVFTQLVLVLADKGFISLDVEYIDGTKIESKANKYTFVWRKTVERNRTRLMDKIRILLEQVDETIAQENSVKDTSVEFTPSMLSGIANELKEALEHRPATKDKEEKKTLREKKKQVRELEGYRDKLMEYDNHLDVLGERNSYSKTDPDATFMRMKEDAMRNGQTKPGYNLQTGTENQFIIDFRLFPNPTDTLTLIPFFHSFRHRYNRLPAIGVADSGYGSEENYRFMQENGIEAFVKYNYFHKEQRPRYTSNPFHAESLHYNAEGDYYVCPMGQHMNRIGTKRDRTVSGYTTESARYKAQRCEGCPLRGSCFKARGNRMIEVNHRLNQYKRQARERLLSKEGIRHRGRRCIEPEAVFGQMKYNMAYRRFRHVGEDKVTMDFAFFAIAFNIKKMCAKLRKAGKGLITFAKSMLIGLFINRYKWKIATSYQMNQKKAS</sequence>
<evidence type="ECO:0000313" key="3">
    <source>
        <dbReference type="EMBL" id="CUP21973.1"/>
    </source>
</evidence>
<dbReference type="Proteomes" id="UP001060104">
    <property type="component" value="Chromosome"/>
</dbReference>
<dbReference type="EMBL" id="CP103141">
    <property type="protein sequence ID" value="UVQ77120.1"/>
    <property type="molecule type" value="Genomic_DNA"/>
</dbReference>
<evidence type="ECO:0000313" key="15">
    <source>
        <dbReference type="Proteomes" id="UP000095606"/>
    </source>
</evidence>
<gene>
    <name evidence="3" type="ORF">ERS852461_02125</name>
    <name evidence="4" type="ORF">NXW97_03985</name>
    <name evidence="5" type="ORF">NXW97_07130</name>
    <name evidence="6" type="ORF">NXW97_08710</name>
    <name evidence="11" type="ORF">NXY30_04170</name>
    <name evidence="12" type="ORF">NXY30_05115</name>
    <name evidence="13" type="ORF">NXY30_08270</name>
    <name evidence="14" type="ORF">NXY30_12465</name>
    <name evidence="7" type="ORF">NXY30_19140</name>
    <name evidence="8" type="ORF">NXY30_20755</name>
    <name evidence="9" type="ORF">NXY30_22360</name>
    <name evidence="10" type="ORF">NXY30_24895</name>
</gene>
<dbReference type="PANTHER" id="PTHR33408:SF2">
    <property type="entry name" value="TRANSPOSASE DDE DOMAIN-CONTAINING PROTEIN"/>
    <property type="match status" value="1"/>
</dbReference>
<evidence type="ECO:0000313" key="8">
    <source>
        <dbReference type="EMBL" id="UVQ73437.1"/>
    </source>
</evidence>
<dbReference type="GeneID" id="69591394"/>
<reference evidence="3 15" key="1">
    <citation type="submission" date="2015-09" db="EMBL/GenBank/DDBJ databases">
        <authorList>
            <consortium name="Pathogen Informatics"/>
        </authorList>
    </citation>
    <scope>NUCLEOTIDE SEQUENCE [LARGE SCALE GENOMIC DNA]</scope>
    <source>
        <strain evidence="3 15">2789STDY5834846</strain>
    </source>
</reference>
<feature type="domain" description="Transposase InsH N-terminal" evidence="1">
    <location>
        <begin position="20"/>
        <end position="111"/>
    </location>
</feature>
<evidence type="ECO:0000313" key="16">
    <source>
        <dbReference type="Proteomes" id="UP001060104"/>
    </source>
</evidence>
<dbReference type="EMBL" id="JANUTS010000001">
    <property type="protein sequence ID" value="MCS2791175.1"/>
    <property type="molecule type" value="Genomic_DNA"/>
</dbReference>
<dbReference type="EMBL" id="CP103141">
    <property type="protein sequence ID" value="UVQ74178.1"/>
    <property type="molecule type" value="Genomic_DNA"/>
</dbReference>
<dbReference type="InterPro" id="IPR047629">
    <property type="entry name" value="IS1182_transpos"/>
</dbReference>
<dbReference type="EMBL" id="CP103141">
    <property type="protein sequence ID" value="UVQ73147.1"/>
    <property type="molecule type" value="Genomic_DNA"/>
</dbReference>
<dbReference type="EMBL" id="JANUTS010000001">
    <property type="protein sequence ID" value="MCS2792084.1"/>
    <property type="molecule type" value="Genomic_DNA"/>
</dbReference>
<evidence type="ECO:0000259" key="1">
    <source>
        <dbReference type="Pfam" id="PF05598"/>
    </source>
</evidence>
<dbReference type="Proteomes" id="UP001204548">
    <property type="component" value="Unassembled WGS sequence"/>
</dbReference>
<protein>
    <submittedName>
        <fullName evidence="4">IS1182 family transposase</fullName>
    </submittedName>
    <submittedName>
        <fullName evidence="3">Putative transposase</fullName>
    </submittedName>
</protein>
<feature type="domain" description="Transposase DDE" evidence="2">
    <location>
        <begin position="386"/>
        <end position="511"/>
    </location>
</feature>
<dbReference type="InterPro" id="IPR025668">
    <property type="entry name" value="Tnp_DDE_dom"/>
</dbReference>
<accession>A0A3E5GLR0</accession>
<dbReference type="EMBL" id="JANUTS010000001">
    <property type="protein sequence ID" value="MCS2791781.1"/>
    <property type="molecule type" value="Genomic_DNA"/>
</dbReference>
<evidence type="ECO:0000313" key="6">
    <source>
        <dbReference type="EMBL" id="MCS2792084.1"/>
    </source>
</evidence>
<evidence type="ECO:0000313" key="11">
    <source>
        <dbReference type="EMBL" id="UVQ75606.1"/>
    </source>
</evidence>
<proteinExistence type="predicted"/>
<keyword evidence="16" id="KW-1185">Reference proteome</keyword>
<evidence type="ECO:0000313" key="9">
    <source>
        <dbReference type="EMBL" id="UVQ73724.1"/>
    </source>
</evidence>
<evidence type="ECO:0000313" key="5">
    <source>
        <dbReference type="EMBL" id="MCS2791781.1"/>
    </source>
</evidence>
<evidence type="ECO:0000313" key="4">
    <source>
        <dbReference type="EMBL" id="MCS2791175.1"/>
    </source>
</evidence>
<dbReference type="EMBL" id="CP103141">
    <property type="protein sequence ID" value="UVQ76355.1"/>
    <property type="molecule type" value="Genomic_DNA"/>
</dbReference>
<evidence type="ECO:0000313" key="12">
    <source>
        <dbReference type="EMBL" id="UVQ75784.1"/>
    </source>
</evidence>
<dbReference type="NCBIfam" id="NF033551">
    <property type="entry name" value="transpos_IS1182"/>
    <property type="match status" value="1"/>
</dbReference>
<dbReference type="EMBL" id="CP103141">
    <property type="protein sequence ID" value="UVQ73724.1"/>
    <property type="molecule type" value="Genomic_DNA"/>
</dbReference>
<dbReference type="EMBL" id="CZAE01000008">
    <property type="protein sequence ID" value="CUP21973.1"/>
    <property type="molecule type" value="Genomic_DNA"/>
</dbReference>
<evidence type="ECO:0000313" key="14">
    <source>
        <dbReference type="EMBL" id="UVQ77120.1"/>
    </source>
</evidence>
<evidence type="ECO:0000313" key="10">
    <source>
        <dbReference type="EMBL" id="UVQ74178.1"/>
    </source>
</evidence>
<dbReference type="RefSeq" id="WP_010536421.1">
    <property type="nucleotide sequence ID" value="NZ_CABMFH010000002.1"/>
</dbReference>
<dbReference type="EMBL" id="CP103141">
    <property type="protein sequence ID" value="UVQ75606.1"/>
    <property type="molecule type" value="Genomic_DNA"/>
</dbReference>
<dbReference type="Proteomes" id="UP000095606">
    <property type="component" value="Unassembled WGS sequence"/>
</dbReference>
<evidence type="ECO:0000259" key="2">
    <source>
        <dbReference type="Pfam" id="PF13751"/>
    </source>
</evidence>
<dbReference type="Pfam" id="PF13751">
    <property type="entry name" value="DDE_Tnp_1_6"/>
    <property type="match status" value="1"/>
</dbReference>
<evidence type="ECO:0000313" key="7">
    <source>
        <dbReference type="EMBL" id="UVQ73147.1"/>
    </source>
</evidence>